<dbReference type="EMBL" id="MHCN01000013">
    <property type="protein sequence ID" value="OGY21488.1"/>
    <property type="molecule type" value="Genomic_DNA"/>
</dbReference>
<keyword evidence="3 7" id="KW-0812">Transmembrane</keyword>
<dbReference type="InterPro" id="IPR025857">
    <property type="entry name" value="MacB_PCD"/>
</dbReference>
<feature type="domain" description="MacB-like periplasmic core" evidence="9">
    <location>
        <begin position="21"/>
        <end position="310"/>
    </location>
</feature>
<evidence type="ECO:0000313" key="10">
    <source>
        <dbReference type="EMBL" id="OGY21488.1"/>
    </source>
</evidence>
<dbReference type="InterPro" id="IPR050250">
    <property type="entry name" value="Macrolide_Exporter_MacB"/>
</dbReference>
<keyword evidence="5 7" id="KW-0472">Membrane</keyword>
<dbReference type="Pfam" id="PF12704">
    <property type="entry name" value="MacB_PCD"/>
    <property type="match status" value="1"/>
</dbReference>
<dbReference type="Proteomes" id="UP000176299">
    <property type="component" value="Unassembled WGS sequence"/>
</dbReference>
<reference evidence="10 11" key="1">
    <citation type="journal article" date="2016" name="Nat. Commun.">
        <title>Thousands of microbial genomes shed light on interconnected biogeochemical processes in an aquifer system.</title>
        <authorList>
            <person name="Anantharaman K."/>
            <person name="Brown C.T."/>
            <person name="Hug L.A."/>
            <person name="Sharon I."/>
            <person name="Castelle C.J."/>
            <person name="Probst A.J."/>
            <person name="Thomas B.C."/>
            <person name="Singh A."/>
            <person name="Wilkins M.J."/>
            <person name="Karaoz U."/>
            <person name="Brodie E.L."/>
            <person name="Williams K.H."/>
            <person name="Hubbard S.S."/>
            <person name="Banfield J.F."/>
        </authorList>
    </citation>
    <scope>NUCLEOTIDE SEQUENCE [LARGE SCALE GENOMIC DNA]</scope>
</reference>
<evidence type="ECO:0000256" key="6">
    <source>
        <dbReference type="ARBA" id="ARBA00038076"/>
    </source>
</evidence>
<dbReference type="Pfam" id="PF02687">
    <property type="entry name" value="FtsX"/>
    <property type="match status" value="1"/>
</dbReference>
<protein>
    <recommendedName>
        <fullName evidence="12">ABC3 transporter permease protein domain-containing protein</fullName>
    </recommendedName>
</protein>
<gene>
    <name evidence="10" type="ORF">A2113_01885</name>
</gene>
<evidence type="ECO:0000256" key="7">
    <source>
        <dbReference type="SAM" id="Phobius"/>
    </source>
</evidence>
<evidence type="ECO:0000256" key="1">
    <source>
        <dbReference type="ARBA" id="ARBA00004651"/>
    </source>
</evidence>
<dbReference type="InterPro" id="IPR003838">
    <property type="entry name" value="ABC3_permease_C"/>
</dbReference>
<accession>A0A1G1W1D1</accession>
<evidence type="ECO:0000259" key="9">
    <source>
        <dbReference type="Pfam" id="PF12704"/>
    </source>
</evidence>
<evidence type="ECO:0000256" key="4">
    <source>
        <dbReference type="ARBA" id="ARBA00022989"/>
    </source>
</evidence>
<evidence type="ECO:0000256" key="5">
    <source>
        <dbReference type="ARBA" id="ARBA00023136"/>
    </source>
</evidence>
<evidence type="ECO:0000256" key="3">
    <source>
        <dbReference type="ARBA" id="ARBA00022692"/>
    </source>
</evidence>
<sequence>MSFFDYFRISFRNLSRRKLRSFLTIVAVVIGSIAVLSLLTLSFSASGVFKKQLEAVGALTQVMVTQQQQGGGGPFGGGEGDDTIQTKKLDDTVVADLKKIDNVVAVSPSMGIWNIASVSLQGQTKKFNIRLQAYEPNEASVKQLVAGRNLEKGEKNKVIINSAYLKRFGFSDKNPQEILGKKVVLTTQGGFTGIGVDVPKPPMDNKDWWEEQRKITYDLPAEVVGVEEGFGGDQNGVYITLDWGKDLNTQRYWKTDEEAMEKLKQSGKEFKEPSMILVTDTTQEKEKGYEAVVLKVRETKDSKAVGEAVRKMGFGAQTAQDILDQFNKMFFALSLILGAIGGISLGVAAIGIINTMVMATYERTREIGVMRACGATKGTIRTLFTFEAGLLGFWGGVIGVGIIMGVAIVGNMYVNKLLTQQNIPLQNIIAPPPWLILGVIAFTTLLGLISGLYPAFRASRLNPVDALRYE</sequence>
<organism evidence="10 11">
    <name type="scientific">Candidatus Woykebacteria bacterium GWA1_44_8</name>
    <dbReference type="NCBI Taxonomy" id="1802591"/>
    <lineage>
        <taxon>Bacteria</taxon>
        <taxon>Candidatus Woykeibacteriota</taxon>
    </lineage>
</organism>
<dbReference type="STRING" id="1802591.A2113_01885"/>
<dbReference type="PANTHER" id="PTHR30572">
    <property type="entry name" value="MEMBRANE COMPONENT OF TRANSPORTER-RELATED"/>
    <property type="match status" value="1"/>
</dbReference>
<name>A0A1G1W1D1_9BACT</name>
<evidence type="ECO:0000313" key="11">
    <source>
        <dbReference type="Proteomes" id="UP000176299"/>
    </source>
</evidence>
<comment type="caution">
    <text evidence="10">The sequence shown here is derived from an EMBL/GenBank/DDBJ whole genome shotgun (WGS) entry which is preliminary data.</text>
</comment>
<evidence type="ECO:0008006" key="12">
    <source>
        <dbReference type="Google" id="ProtNLM"/>
    </source>
</evidence>
<feature type="transmembrane region" description="Helical" evidence="7">
    <location>
        <begin position="391"/>
        <end position="414"/>
    </location>
</feature>
<comment type="similarity">
    <text evidence="6">Belongs to the ABC-4 integral membrane protein family.</text>
</comment>
<dbReference type="AlphaFoldDB" id="A0A1G1W1D1"/>
<keyword evidence="4 7" id="KW-1133">Transmembrane helix</keyword>
<feature type="transmembrane region" description="Helical" evidence="7">
    <location>
        <begin position="21"/>
        <end position="43"/>
    </location>
</feature>
<evidence type="ECO:0000256" key="2">
    <source>
        <dbReference type="ARBA" id="ARBA00022475"/>
    </source>
</evidence>
<feature type="transmembrane region" description="Helical" evidence="7">
    <location>
        <begin position="434"/>
        <end position="453"/>
    </location>
</feature>
<dbReference type="GO" id="GO:0005886">
    <property type="term" value="C:plasma membrane"/>
    <property type="evidence" value="ECO:0007669"/>
    <property type="project" value="UniProtKB-SubCell"/>
</dbReference>
<feature type="domain" description="ABC3 transporter permease C-terminal" evidence="8">
    <location>
        <begin position="340"/>
        <end position="463"/>
    </location>
</feature>
<proteinExistence type="inferred from homology"/>
<comment type="subcellular location">
    <subcellularLocation>
        <location evidence="1">Cell membrane</location>
        <topology evidence="1">Multi-pass membrane protein</topology>
    </subcellularLocation>
</comment>
<dbReference type="PANTHER" id="PTHR30572:SF4">
    <property type="entry name" value="ABC TRANSPORTER PERMEASE YTRF"/>
    <property type="match status" value="1"/>
</dbReference>
<keyword evidence="2" id="KW-1003">Cell membrane</keyword>
<dbReference type="GO" id="GO:0022857">
    <property type="term" value="F:transmembrane transporter activity"/>
    <property type="evidence" value="ECO:0007669"/>
    <property type="project" value="TreeGrafter"/>
</dbReference>
<evidence type="ECO:0000259" key="8">
    <source>
        <dbReference type="Pfam" id="PF02687"/>
    </source>
</evidence>
<feature type="transmembrane region" description="Helical" evidence="7">
    <location>
        <begin position="329"/>
        <end position="353"/>
    </location>
</feature>